<dbReference type="Gene3D" id="3.10.450.50">
    <property type="match status" value="1"/>
</dbReference>
<accession>A0A1M7ANU4</accession>
<evidence type="ECO:0000259" key="1">
    <source>
        <dbReference type="Pfam" id="PF12680"/>
    </source>
</evidence>
<protein>
    <submittedName>
        <fullName evidence="2">SnoaL-like domain-containing protein</fullName>
    </submittedName>
</protein>
<dbReference type="Proteomes" id="UP000184363">
    <property type="component" value="Unassembled WGS sequence"/>
</dbReference>
<feature type="domain" description="SnoaL-like" evidence="1">
    <location>
        <begin position="9"/>
        <end position="114"/>
    </location>
</feature>
<evidence type="ECO:0000313" key="3">
    <source>
        <dbReference type="Proteomes" id="UP000184363"/>
    </source>
</evidence>
<dbReference type="AlphaFoldDB" id="A0A1M7ANU4"/>
<proteinExistence type="predicted"/>
<dbReference type="STRING" id="1848.SAMN05443637_12919"/>
<organism evidence="2 3">
    <name type="scientific">Pseudonocardia thermophila</name>
    <dbReference type="NCBI Taxonomy" id="1848"/>
    <lineage>
        <taxon>Bacteria</taxon>
        <taxon>Bacillati</taxon>
        <taxon>Actinomycetota</taxon>
        <taxon>Actinomycetes</taxon>
        <taxon>Pseudonocardiales</taxon>
        <taxon>Pseudonocardiaceae</taxon>
        <taxon>Pseudonocardia</taxon>
    </lineage>
</organism>
<dbReference type="SUPFAM" id="SSF54427">
    <property type="entry name" value="NTF2-like"/>
    <property type="match status" value="1"/>
</dbReference>
<dbReference type="Pfam" id="PF12680">
    <property type="entry name" value="SnoaL_2"/>
    <property type="match status" value="1"/>
</dbReference>
<gene>
    <name evidence="2" type="ORF">SAMN05443637_12919</name>
</gene>
<keyword evidence="3" id="KW-1185">Reference proteome</keyword>
<evidence type="ECO:0000313" key="2">
    <source>
        <dbReference type="EMBL" id="SHL44411.1"/>
    </source>
</evidence>
<dbReference type="InterPro" id="IPR032710">
    <property type="entry name" value="NTF2-like_dom_sf"/>
</dbReference>
<dbReference type="OrthoDB" id="9808719at2"/>
<sequence length="125" mass="13238">MTDYTDLAKRYLAAFNEPDEAARAAAVADLFTADATYVDPLAEVSGHDGIAGFLAAAREQLPGFEFRLDGAVDGHHRQARFRWVAGPAEVLDGAGAPPVVGFDVVVTDDSGRIRSVYGFLDAVPA</sequence>
<reference evidence="2 3" key="1">
    <citation type="submission" date="2016-11" db="EMBL/GenBank/DDBJ databases">
        <authorList>
            <person name="Jaros S."/>
            <person name="Januszkiewicz K."/>
            <person name="Wedrychowicz H."/>
        </authorList>
    </citation>
    <scope>NUCLEOTIDE SEQUENCE [LARGE SCALE GENOMIC DNA]</scope>
    <source>
        <strain evidence="2 3">DSM 43832</strain>
    </source>
</reference>
<name>A0A1M7ANU4_PSETH</name>
<dbReference type="EMBL" id="FRAP01000029">
    <property type="protein sequence ID" value="SHL44411.1"/>
    <property type="molecule type" value="Genomic_DNA"/>
</dbReference>
<dbReference type="InterPro" id="IPR037401">
    <property type="entry name" value="SnoaL-like"/>
</dbReference>
<dbReference type="RefSeq" id="WP_073460321.1">
    <property type="nucleotide sequence ID" value="NZ_FRAP01000029.1"/>
</dbReference>